<dbReference type="SUPFAM" id="SSF48452">
    <property type="entry name" value="TPR-like"/>
    <property type="match status" value="1"/>
</dbReference>
<keyword evidence="1" id="KW-0732">Signal</keyword>
<name>A0A2W5VH79_9CAUL</name>
<evidence type="ECO:0008006" key="4">
    <source>
        <dbReference type="Google" id="ProtNLM"/>
    </source>
</evidence>
<dbReference type="Gene3D" id="1.10.390.20">
    <property type="match status" value="1"/>
</dbReference>
<accession>A0A2W5VH79</accession>
<dbReference type="InterPro" id="IPR011990">
    <property type="entry name" value="TPR-like_helical_dom_sf"/>
</dbReference>
<dbReference type="EMBL" id="QFQZ01000010">
    <property type="protein sequence ID" value="PZR36006.1"/>
    <property type="molecule type" value="Genomic_DNA"/>
</dbReference>
<sequence length="507" mass="55467">MEWLSRVLVALVVMVMGQSAVAADRWLKATTPHFNVYGAIDEPELREAASDLERYHRLLAGVMRVEDKPQAARLDIYLVAQRDDLEKVEPEVDAVGFYRAGPGGRAALATWNASDREQARHVLQHEYAHHFMAQNFAWPYPLWFREGFAEYFGATVERGDKLQLGGPVATRVPSLERQSWITLDALLDARMDSPRLGMVYAQGWLLTHYLLGDPERAGQLRAYFAALRAGQPEPDAFVAAFKTDKTSLQRQLTSYAKSGMTMTVVPVAPLVAEDVTVTALSPAYGDLMLDSLRLIRGRRGETDRQASDIVKAIAAKAARYPDDPFATRTLAHAQQAFGDPTVAVELLKGTPALQTDPYAQYLLGVAWQTVGRRDPARLAETSGESRKALARALKLDPTFYPALYRYARTQPQDSDAALDALVGAHLLAPQVEQIRIDAVIALLGKGEYDSAAGLIAPLAQSPHLSLNVAVAQVLREKAIAHQGAGADQALVAEARKRLEVLTAAAKG</sequence>
<proteinExistence type="predicted"/>
<evidence type="ECO:0000313" key="2">
    <source>
        <dbReference type="EMBL" id="PZR36006.1"/>
    </source>
</evidence>
<evidence type="ECO:0000256" key="1">
    <source>
        <dbReference type="SAM" id="SignalP"/>
    </source>
</evidence>
<dbReference type="AlphaFoldDB" id="A0A2W5VH79"/>
<organism evidence="2 3">
    <name type="scientific">Caulobacter segnis</name>
    <dbReference type="NCBI Taxonomy" id="88688"/>
    <lineage>
        <taxon>Bacteria</taxon>
        <taxon>Pseudomonadati</taxon>
        <taxon>Pseudomonadota</taxon>
        <taxon>Alphaproteobacteria</taxon>
        <taxon>Caulobacterales</taxon>
        <taxon>Caulobacteraceae</taxon>
        <taxon>Caulobacter</taxon>
    </lineage>
</organism>
<feature type="signal peptide" evidence="1">
    <location>
        <begin position="1"/>
        <end position="22"/>
    </location>
</feature>
<gene>
    <name evidence="2" type="ORF">DI526_05290</name>
</gene>
<comment type="caution">
    <text evidence="2">The sequence shown here is derived from an EMBL/GenBank/DDBJ whole genome shotgun (WGS) entry which is preliminary data.</text>
</comment>
<dbReference type="RefSeq" id="WP_304275012.1">
    <property type="nucleotide sequence ID" value="NZ_QFQZ01000010.1"/>
</dbReference>
<protein>
    <recommendedName>
        <fullName evidence="4">DUF1570 domain-containing protein</fullName>
    </recommendedName>
</protein>
<feature type="chain" id="PRO_5015940864" description="DUF1570 domain-containing protein" evidence="1">
    <location>
        <begin position="23"/>
        <end position="507"/>
    </location>
</feature>
<evidence type="ECO:0000313" key="3">
    <source>
        <dbReference type="Proteomes" id="UP000249393"/>
    </source>
</evidence>
<dbReference type="Gene3D" id="1.25.40.10">
    <property type="entry name" value="Tetratricopeptide repeat domain"/>
    <property type="match status" value="1"/>
</dbReference>
<dbReference type="Proteomes" id="UP000249393">
    <property type="component" value="Unassembled WGS sequence"/>
</dbReference>
<reference evidence="2 3" key="1">
    <citation type="submission" date="2017-08" db="EMBL/GenBank/DDBJ databases">
        <title>Infants hospitalized years apart are colonized by the same room-sourced microbial strains.</title>
        <authorList>
            <person name="Brooks B."/>
            <person name="Olm M.R."/>
            <person name="Firek B.A."/>
            <person name="Baker R."/>
            <person name="Thomas B.C."/>
            <person name="Morowitz M.J."/>
            <person name="Banfield J.F."/>
        </authorList>
    </citation>
    <scope>NUCLEOTIDE SEQUENCE [LARGE SCALE GENOMIC DNA]</scope>
    <source>
        <strain evidence="2">S2_003_000_R2_4</strain>
    </source>
</reference>